<evidence type="ECO:0000256" key="5">
    <source>
        <dbReference type="ARBA" id="ARBA00022795"/>
    </source>
</evidence>
<dbReference type="PANTHER" id="PTHR34982:SF1">
    <property type="entry name" value="FLAGELLAR ASSEMBLY PROTEIN FLIH"/>
    <property type="match status" value="1"/>
</dbReference>
<dbReference type="Proteomes" id="UP000274358">
    <property type="component" value="Unassembled WGS sequence"/>
</dbReference>
<accession>A0A432MA38</accession>
<name>A0A432MA38_9GAMM</name>
<feature type="coiled-coil region" evidence="8">
    <location>
        <begin position="66"/>
        <end position="93"/>
    </location>
</feature>
<dbReference type="GO" id="GO:0005829">
    <property type="term" value="C:cytosol"/>
    <property type="evidence" value="ECO:0007669"/>
    <property type="project" value="TreeGrafter"/>
</dbReference>
<dbReference type="AlphaFoldDB" id="A0A432MA38"/>
<dbReference type="EMBL" id="RYYV01000002">
    <property type="protein sequence ID" value="RUL79053.1"/>
    <property type="molecule type" value="Genomic_DNA"/>
</dbReference>
<evidence type="ECO:0000256" key="7">
    <source>
        <dbReference type="ARBA" id="ARBA00023225"/>
    </source>
</evidence>
<evidence type="ECO:0000256" key="3">
    <source>
        <dbReference type="ARBA" id="ARBA00016507"/>
    </source>
</evidence>
<protein>
    <recommendedName>
        <fullName evidence="3">Flagellar assembly protein FliH</fullName>
    </recommendedName>
</protein>
<comment type="similarity">
    <text evidence="2">Belongs to the FliH family.</text>
</comment>
<reference evidence="11 12" key="1">
    <citation type="submission" date="2018-12" db="EMBL/GenBank/DDBJ databases">
        <title>Dyella dinghuensis sp. nov. DHOA06 and Dyella choica sp. nov. 4M-K27, isolated from forest soil.</title>
        <authorList>
            <person name="Qiu L.-H."/>
            <person name="Gao Z.-H."/>
        </authorList>
    </citation>
    <scope>NUCLEOTIDE SEQUENCE [LARGE SCALE GENOMIC DNA]</scope>
    <source>
        <strain evidence="11 12">4M-K27</strain>
    </source>
</reference>
<dbReference type="Pfam" id="PF02108">
    <property type="entry name" value="FliH"/>
    <property type="match status" value="1"/>
</dbReference>
<proteinExistence type="inferred from homology"/>
<evidence type="ECO:0000256" key="9">
    <source>
        <dbReference type="SAM" id="MobiDB-lite"/>
    </source>
</evidence>
<keyword evidence="4" id="KW-0813">Transport</keyword>
<evidence type="ECO:0000256" key="6">
    <source>
        <dbReference type="ARBA" id="ARBA00022927"/>
    </source>
</evidence>
<keyword evidence="12" id="KW-1185">Reference proteome</keyword>
<sequence length="250" mass="27142">MQGGVLAADSRCSRAAGRATDPGRRSRVRAHRHARTNRMNALVADRERFLLYVTAGVIPAEAWTPLAEAQRIVEQANALLREAQAEREQIFAQARREGRVEGRETGLRECAEALQALTDARFAATAELRKRAAEVAIGVVKHIAPVIGAERLVASLVAEAMQKLVFEPHLLVRIHPDIVERARSEVAALGAAAAPDIEIIGDPNLDRFDCIIESAGGIVRAGFNEQLEQARVILAAAEKTAGGRRERTDV</sequence>
<comment type="function">
    <text evidence="1">Needed for flagellar regrowth and assembly.</text>
</comment>
<keyword evidence="8" id="KW-0175">Coiled coil</keyword>
<keyword evidence="7" id="KW-1006">Bacterial flagellum protein export</keyword>
<organism evidence="11 12">
    <name type="scientific">Dyella choica</name>
    <dbReference type="NCBI Taxonomy" id="1927959"/>
    <lineage>
        <taxon>Bacteria</taxon>
        <taxon>Pseudomonadati</taxon>
        <taxon>Pseudomonadota</taxon>
        <taxon>Gammaproteobacteria</taxon>
        <taxon>Lysobacterales</taxon>
        <taxon>Rhodanobacteraceae</taxon>
        <taxon>Dyella</taxon>
    </lineage>
</organism>
<dbReference type="GO" id="GO:0015031">
    <property type="term" value="P:protein transport"/>
    <property type="evidence" value="ECO:0007669"/>
    <property type="project" value="UniProtKB-KW"/>
</dbReference>
<dbReference type="InterPro" id="IPR051472">
    <property type="entry name" value="T3SS_Stator/FliH"/>
</dbReference>
<evidence type="ECO:0000256" key="1">
    <source>
        <dbReference type="ARBA" id="ARBA00003041"/>
    </source>
</evidence>
<feature type="domain" description="Flagellar assembly protein FliH/Type III secretion system HrpE" evidence="10">
    <location>
        <begin position="117"/>
        <end position="229"/>
    </location>
</feature>
<keyword evidence="5" id="KW-1005">Bacterial flagellum biogenesis</keyword>
<evidence type="ECO:0000259" key="10">
    <source>
        <dbReference type="Pfam" id="PF02108"/>
    </source>
</evidence>
<gene>
    <name evidence="11" type="ORF">EKH80_04450</name>
</gene>
<evidence type="ECO:0000256" key="8">
    <source>
        <dbReference type="SAM" id="Coils"/>
    </source>
</evidence>
<dbReference type="PANTHER" id="PTHR34982">
    <property type="entry name" value="YOP PROTEINS TRANSLOCATION PROTEIN L"/>
    <property type="match status" value="1"/>
</dbReference>
<evidence type="ECO:0000256" key="4">
    <source>
        <dbReference type="ARBA" id="ARBA00022448"/>
    </source>
</evidence>
<dbReference type="GO" id="GO:0044781">
    <property type="term" value="P:bacterial-type flagellum organization"/>
    <property type="evidence" value="ECO:0007669"/>
    <property type="project" value="UniProtKB-KW"/>
</dbReference>
<evidence type="ECO:0000256" key="2">
    <source>
        <dbReference type="ARBA" id="ARBA00006602"/>
    </source>
</evidence>
<comment type="caution">
    <text evidence="11">The sequence shown here is derived from an EMBL/GenBank/DDBJ whole genome shotgun (WGS) entry which is preliminary data.</text>
</comment>
<evidence type="ECO:0000313" key="12">
    <source>
        <dbReference type="Proteomes" id="UP000274358"/>
    </source>
</evidence>
<evidence type="ECO:0000313" key="11">
    <source>
        <dbReference type="EMBL" id="RUL79053.1"/>
    </source>
</evidence>
<keyword evidence="6" id="KW-0653">Protein transport</keyword>
<feature type="region of interest" description="Disordered" evidence="9">
    <location>
        <begin position="1"/>
        <end position="33"/>
    </location>
</feature>
<dbReference type="InterPro" id="IPR018035">
    <property type="entry name" value="Flagellar_FliH/T3SS_HrpE"/>
</dbReference>